<dbReference type="Proteomes" id="UP001521785">
    <property type="component" value="Unassembled WGS sequence"/>
</dbReference>
<evidence type="ECO:0000256" key="1">
    <source>
        <dbReference type="SAM" id="MobiDB-lite"/>
    </source>
</evidence>
<comment type="caution">
    <text evidence="2">The sequence shown here is derived from an EMBL/GenBank/DDBJ whole genome shotgun (WGS) entry which is preliminary data.</text>
</comment>
<reference evidence="2 3" key="1">
    <citation type="submission" date="2024-02" db="EMBL/GenBank/DDBJ databases">
        <title>De novo assembly and annotation of 12 fungi associated with fruit tree decline syndrome in Ontario, Canada.</title>
        <authorList>
            <person name="Sulman M."/>
            <person name="Ellouze W."/>
            <person name="Ilyukhin E."/>
        </authorList>
    </citation>
    <scope>NUCLEOTIDE SEQUENCE [LARGE SCALE GENOMIC DNA]</scope>
    <source>
        <strain evidence="2 3">M42-189</strain>
    </source>
</reference>
<feature type="compositionally biased region" description="Polar residues" evidence="1">
    <location>
        <begin position="1"/>
        <end position="13"/>
    </location>
</feature>
<feature type="region of interest" description="Disordered" evidence="1">
    <location>
        <begin position="115"/>
        <end position="139"/>
    </location>
</feature>
<organism evidence="2 3">
    <name type="scientific">Paraconiothyrium brasiliense</name>
    <dbReference type="NCBI Taxonomy" id="300254"/>
    <lineage>
        <taxon>Eukaryota</taxon>
        <taxon>Fungi</taxon>
        <taxon>Dikarya</taxon>
        <taxon>Ascomycota</taxon>
        <taxon>Pezizomycotina</taxon>
        <taxon>Dothideomycetes</taxon>
        <taxon>Pleosporomycetidae</taxon>
        <taxon>Pleosporales</taxon>
        <taxon>Massarineae</taxon>
        <taxon>Didymosphaeriaceae</taxon>
        <taxon>Paraconiothyrium</taxon>
    </lineage>
</organism>
<gene>
    <name evidence="2" type="ORF">SLS60_002966</name>
</gene>
<dbReference type="EMBL" id="JAKJXO020000003">
    <property type="protein sequence ID" value="KAL1608027.1"/>
    <property type="molecule type" value="Genomic_DNA"/>
</dbReference>
<proteinExistence type="predicted"/>
<sequence length="564" mass="63657">MSSDNSYKRSTPFENADSDTAGDSDVHIPKKRMIEPNWQEQLQSAAEVTPSRLLKYQQIEDGTQLPREPATVEQTRMQLPLRLTAASLSGDLYRISHFSNPVRNQFNATTTPARVQMDPSALPTPPQDDSNTPTDTITPTAPNAFKTIFTYNRYDYDFQTLTQGYTGELNFTAVEIITFLPRLFHNSSIARRFVNNGMENRTHAEISNRHRTSTPQVYDIANSYLDALRPWNWRKMPKEQYKTFWSRRTHRTPAKWDTTNIAMNAFVPDRLTKEGFVAEVPASVSFPMLLHGVKKLPTGDDAADLTRAIKFATGDGAKKMFPGRYLLFPDDLIDIFRAIGHVTITDQHRDKAVVRRYLKLSYVKHNDKQDTNATPGRKRKGRSDDEQSPSGSRQDPGDFVPVGVPSPLLQSPRQTAPQETWVNYLPTSTHATNPFHEATQSKAVPKPVLPMAALPLSEPSQPEQQNTGDLLLRSADLHSISHIVPSIDMSRIASVIEYARRADQKDIAWYASSEHIAHITRILEDELGSATTLSDERAAWEEHWEQVEGEQQHALDDSITAVQQ</sequence>
<feature type="region of interest" description="Disordered" evidence="1">
    <location>
        <begin position="1"/>
        <end position="31"/>
    </location>
</feature>
<evidence type="ECO:0000313" key="2">
    <source>
        <dbReference type="EMBL" id="KAL1608027.1"/>
    </source>
</evidence>
<accession>A0ABR3RUA9</accession>
<evidence type="ECO:0000313" key="3">
    <source>
        <dbReference type="Proteomes" id="UP001521785"/>
    </source>
</evidence>
<protein>
    <submittedName>
        <fullName evidence="2">Uncharacterized protein</fullName>
    </submittedName>
</protein>
<name>A0ABR3RUA9_9PLEO</name>
<feature type="compositionally biased region" description="Polar residues" evidence="1">
    <location>
        <begin position="127"/>
        <end position="139"/>
    </location>
</feature>
<feature type="region of interest" description="Disordered" evidence="1">
    <location>
        <begin position="365"/>
        <end position="416"/>
    </location>
</feature>
<keyword evidence="3" id="KW-1185">Reference proteome</keyword>